<dbReference type="Proteomes" id="UP001260715">
    <property type="component" value="Unassembled WGS sequence"/>
</dbReference>
<dbReference type="RefSeq" id="WP_039874823.1">
    <property type="nucleotide sequence ID" value="NZ_CP049139.1"/>
</dbReference>
<name>A0ABU1P864_9BURK</name>
<keyword evidence="1" id="KW-0966">Cell projection</keyword>
<dbReference type="Pfam" id="PF03646">
    <property type="entry name" value="FlaG"/>
    <property type="match status" value="1"/>
</dbReference>
<sequence>MSIAPLNITAAGDSGTAYALPQSAVKPDPVVSTVAPAATSEARRATESDVNDAVGKLNDFAKTSASALNFSKDEETGRTIVKVVDTATDTVIRQIPSEEAISIAKSIDKMQGLLINHKV</sequence>
<keyword evidence="1" id="KW-0282">Flagellum</keyword>
<proteinExistence type="predicted"/>
<evidence type="ECO:0000313" key="1">
    <source>
        <dbReference type="EMBL" id="MDR6582104.1"/>
    </source>
</evidence>
<dbReference type="PANTHER" id="PTHR37166:SF1">
    <property type="entry name" value="PROTEIN FLAG"/>
    <property type="match status" value="1"/>
</dbReference>
<organism evidence="1 2">
    <name type="scientific">Herbaspirillum frisingense</name>
    <dbReference type="NCBI Taxonomy" id="92645"/>
    <lineage>
        <taxon>Bacteria</taxon>
        <taxon>Pseudomonadati</taxon>
        <taxon>Pseudomonadota</taxon>
        <taxon>Betaproteobacteria</taxon>
        <taxon>Burkholderiales</taxon>
        <taxon>Oxalobacteraceae</taxon>
        <taxon>Herbaspirillum</taxon>
    </lineage>
</organism>
<accession>A0ABU1P864</accession>
<keyword evidence="1" id="KW-0969">Cilium</keyword>
<dbReference type="PANTHER" id="PTHR37166">
    <property type="entry name" value="PROTEIN FLAG"/>
    <property type="match status" value="1"/>
</dbReference>
<evidence type="ECO:0000313" key="2">
    <source>
        <dbReference type="Proteomes" id="UP001260715"/>
    </source>
</evidence>
<comment type="caution">
    <text evidence="1">The sequence shown here is derived from an EMBL/GenBank/DDBJ whole genome shotgun (WGS) entry which is preliminary data.</text>
</comment>
<gene>
    <name evidence="1" type="ORF">J2W50_000279</name>
</gene>
<dbReference type="EMBL" id="JAVDSJ010000001">
    <property type="protein sequence ID" value="MDR6582104.1"/>
    <property type="molecule type" value="Genomic_DNA"/>
</dbReference>
<keyword evidence="2" id="KW-1185">Reference proteome</keyword>
<dbReference type="Gene3D" id="3.30.160.170">
    <property type="entry name" value="FlaG-like"/>
    <property type="match status" value="1"/>
</dbReference>
<dbReference type="InterPro" id="IPR035924">
    <property type="entry name" value="FlaG-like_sf"/>
</dbReference>
<protein>
    <submittedName>
        <fullName evidence="1">Flagellar protein FlaG</fullName>
    </submittedName>
</protein>
<dbReference type="SUPFAM" id="SSF160214">
    <property type="entry name" value="FlaG-like"/>
    <property type="match status" value="1"/>
</dbReference>
<reference evidence="1 2" key="1">
    <citation type="submission" date="2023-07" db="EMBL/GenBank/DDBJ databases">
        <title>Sorghum-associated microbial communities from plants grown in Nebraska, USA.</title>
        <authorList>
            <person name="Schachtman D."/>
        </authorList>
    </citation>
    <scope>NUCLEOTIDE SEQUENCE [LARGE SCALE GENOMIC DNA]</scope>
    <source>
        <strain evidence="1 2">596</strain>
    </source>
</reference>
<dbReference type="InterPro" id="IPR005186">
    <property type="entry name" value="FlaG"/>
</dbReference>